<dbReference type="EMBL" id="LR881466">
    <property type="protein sequence ID" value="CAD5312776.1"/>
    <property type="molecule type" value="Genomic_DNA"/>
</dbReference>
<evidence type="ECO:0000313" key="1">
    <source>
        <dbReference type="EMBL" id="CAD5312776.1"/>
    </source>
</evidence>
<accession>A0A7G2DUU1</accession>
<reference evidence="1 2" key="1">
    <citation type="submission" date="2020-09" db="EMBL/GenBank/DDBJ databases">
        <authorList>
            <person name="Ashkenazy H."/>
        </authorList>
    </citation>
    <scope>NUCLEOTIDE SEQUENCE [LARGE SCALE GENOMIC DNA]</scope>
    <source>
        <strain evidence="2">cv. Cdm-0</strain>
    </source>
</reference>
<proteinExistence type="predicted"/>
<protein>
    <submittedName>
        <fullName evidence="1">(thale cress) hypothetical protein</fullName>
    </submittedName>
</protein>
<dbReference type="Proteomes" id="UP000516314">
    <property type="component" value="Chromosome 1"/>
</dbReference>
<evidence type="ECO:0000313" key="2">
    <source>
        <dbReference type="Proteomes" id="UP000516314"/>
    </source>
</evidence>
<dbReference type="AlphaFoldDB" id="A0A7G2DUU1"/>
<name>A0A7G2DUU1_ARATH</name>
<organism evidence="1 2">
    <name type="scientific">Arabidopsis thaliana</name>
    <name type="common">Mouse-ear cress</name>
    <dbReference type="NCBI Taxonomy" id="3702"/>
    <lineage>
        <taxon>Eukaryota</taxon>
        <taxon>Viridiplantae</taxon>
        <taxon>Streptophyta</taxon>
        <taxon>Embryophyta</taxon>
        <taxon>Tracheophyta</taxon>
        <taxon>Spermatophyta</taxon>
        <taxon>Magnoliopsida</taxon>
        <taxon>eudicotyledons</taxon>
        <taxon>Gunneridae</taxon>
        <taxon>Pentapetalae</taxon>
        <taxon>rosids</taxon>
        <taxon>malvids</taxon>
        <taxon>Brassicales</taxon>
        <taxon>Brassicaceae</taxon>
        <taxon>Camelineae</taxon>
        <taxon>Arabidopsis</taxon>
    </lineage>
</organism>
<sequence length="115" mass="12336">MRTLATPSPPCLSCSMFSHVRFCRNSRVVSTAAVVSPALKQSCFSGSSNAVNLEICVAATVLTPLTPLLGLYFGSQAHWQLNLFGEHIKGFVGIIFCPSILTKRLVISGVPLVQK</sequence>
<gene>
    <name evidence="1" type="ORF">AT9943_LOCUS1308</name>
</gene>